<gene>
    <name evidence="1" type="ordered locus">YpsIP31758_2282</name>
</gene>
<dbReference type="KEGG" id="ypi:YpsIP31758_2282"/>
<evidence type="ECO:0000313" key="1">
    <source>
        <dbReference type="EMBL" id="ABS49472.1"/>
    </source>
</evidence>
<reference evidence="1 2" key="1">
    <citation type="journal article" date="2007" name="PLoS Genet.">
        <title>The complete genome sequence of Yersinia pseudotuberculosis IP31758, the causative agent of Far East scarlet-like fever.</title>
        <authorList>
            <person name="Eppinger M."/>
            <person name="Rosovitz M.J."/>
            <person name="Fricke W.F."/>
            <person name="Rasko D.A."/>
            <person name="Kokorina G."/>
            <person name="Fayolle C."/>
            <person name="Lindler L.E."/>
            <person name="Carniel E."/>
            <person name="Ravel J."/>
        </authorList>
    </citation>
    <scope>NUCLEOTIDE SEQUENCE [LARGE SCALE GENOMIC DNA]</scope>
    <source>
        <strain evidence="1 2">IP 31758</strain>
    </source>
</reference>
<dbReference type="Proteomes" id="UP000002412">
    <property type="component" value="Chromosome"/>
</dbReference>
<dbReference type="EMBL" id="CP000720">
    <property type="protein sequence ID" value="ABS49472.1"/>
    <property type="molecule type" value="Genomic_DNA"/>
</dbReference>
<name>A0A0U1R2H5_YERP3</name>
<organism evidence="1 2">
    <name type="scientific">Yersinia pseudotuberculosis serotype O:1b (strain IP 31758)</name>
    <dbReference type="NCBI Taxonomy" id="349747"/>
    <lineage>
        <taxon>Bacteria</taxon>
        <taxon>Pseudomonadati</taxon>
        <taxon>Pseudomonadota</taxon>
        <taxon>Gammaproteobacteria</taxon>
        <taxon>Enterobacterales</taxon>
        <taxon>Yersiniaceae</taxon>
        <taxon>Yersinia</taxon>
    </lineage>
</organism>
<sequence>MLLGYDLGLLPTASSPSQLVSALFKEPLAIQQNNFKIR</sequence>
<accession>A0A0U1R2H5</accession>
<proteinExistence type="predicted"/>
<dbReference type="AlphaFoldDB" id="A0A0U1R2H5"/>
<protein>
    <submittedName>
        <fullName evidence="1">Uncharacterized protein</fullName>
    </submittedName>
</protein>
<dbReference type="HOGENOM" id="CLU_3335223_0_0_6"/>
<evidence type="ECO:0000313" key="2">
    <source>
        <dbReference type="Proteomes" id="UP000002412"/>
    </source>
</evidence>